<dbReference type="InterPro" id="IPR001867">
    <property type="entry name" value="OmpR/PhoB-type_DNA-bd"/>
</dbReference>
<dbReference type="GO" id="GO:0032993">
    <property type="term" value="C:protein-DNA complex"/>
    <property type="evidence" value="ECO:0007669"/>
    <property type="project" value="TreeGrafter"/>
</dbReference>
<evidence type="ECO:0000259" key="9">
    <source>
        <dbReference type="PROSITE" id="PS51755"/>
    </source>
</evidence>
<evidence type="ECO:0000256" key="3">
    <source>
        <dbReference type="ARBA" id="ARBA00023015"/>
    </source>
</evidence>
<evidence type="ECO:0000259" key="8">
    <source>
        <dbReference type="PROSITE" id="PS50110"/>
    </source>
</evidence>
<dbReference type="PANTHER" id="PTHR48111">
    <property type="entry name" value="REGULATOR OF RPOS"/>
    <property type="match status" value="1"/>
</dbReference>
<keyword evidence="5" id="KW-0804">Transcription</keyword>
<dbReference type="Gene3D" id="3.40.50.2300">
    <property type="match status" value="1"/>
</dbReference>
<evidence type="ECO:0000256" key="4">
    <source>
        <dbReference type="ARBA" id="ARBA00023125"/>
    </source>
</evidence>
<keyword evidence="11" id="KW-1185">Reference proteome</keyword>
<dbReference type="InterPro" id="IPR011006">
    <property type="entry name" value="CheY-like_superfamily"/>
</dbReference>
<dbReference type="GO" id="GO:0006355">
    <property type="term" value="P:regulation of DNA-templated transcription"/>
    <property type="evidence" value="ECO:0007669"/>
    <property type="project" value="InterPro"/>
</dbReference>
<name>E7N4Y1_9FIRM</name>
<feature type="modified residue" description="4-aspartylphosphate" evidence="6">
    <location>
        <position position="52"/>
    </location>
</feature>
<dbReference type="CDD" id="cd17574">
    <property type="entry name" value="REC_OmpR"/>
    <property type="match status" value="1"/>
</dbReference>
<accession>E7N4Y1</accession>
<organism evidence="10 11">
    <name type="scientific">Selenomonas artemidis F0399</name>
    <dbReference type="NCBI Taxonomy" id="749551"/>
    <lineage>
        <taxon>Bacteria</taxon>
        <taxon>Bacillati</taxon>
        <taxon>Bacillota</taxon>
        <taxon>Negativicutes</taxon>
        <taxon>Selenomonadales</taxon>
        <taxon>Selenomonadaceae</taxon>
        <taxon>Selenomonas</taxon>
    </lineage>
</organism>
<protein>
    <submittedName>
        <fullName evidence="10">Response regulator receiver domain protein</fullName>
    </submittedName>
</protein>
<feature type="DNA-binding region" description="OmpR/PhoB-type" evidence="7">
    <location>
        <begin position="130"/>
        <end position="229"/>
    </location>
</feature>
<evidence type="ECO:0000256" key="6">
    <source>
        <dbReference type="PROSITE-ProRule" id="PRU00169"/>
    </source>
</evidence>
<dbReference type="SMART" id="SM00862">
    <property type="entry name" value="Trans_reg_C"/>
    <property type="match status" value="1"/>
</dbReference>
<feature type="domain" description="OmpR/PhoB-type" evidence="9">
    <location>
        <begin position="130"/>
        <end position="229"/>
    </location>
</feature>
<evidence type="ECO:0000256" key="2">
    <source>
        <dbReference type="ARBA" id="ARBA00023012"/>
    </source>
</evidence>
<evidence type="ECO:0000256" key="1">
    <source>
        <dbReference type="ARBA" id="ARBA00022553"/>
    </source>
</evidence>
<dbReference type="InterPro" id="IPR036388">
    <property type="entry name" value="WH-like_DNA-bd_sf"/>
</dbReference>
<dbReference type="CDD" id="cd00383">
    <property type="entry name" value="trans_reg_C"/>
    <property type="match status" value="1"/>
</dbReference>
<dbReference type="Pfam" id="PF00486">
    <property type="entry name" value="Trans_reg_C"/>
    <property type="match status" value="1"/>
</dbReference>
<sequence length="235" mass="26558">MTKILLVEDDTDIAELERDYLEASGFSVDISSDGDEGQRMALTGDYQLVLLDVMLPGADGFAICRAVRKELDIPILMVSARLEDIDKIRALGLGADDYIVKPFSPSELAARVKAHITRYNRLKGGEPTEPMSLRFGTLEIQPWTHRVFVAGREVHLASREFELLLFLAEHPQIVFSKETLYDRVWDLDAMGSTSTVSVHMNRLREKIEEDPSNPQWLQTVWGSGYRFNSEAQKAE</sequence>
<dbReference type="Proteomes" id="UP000004633">
    <property type="component" value="Unassembled WGS sequence"/>
</dbReference>
<gene>
    <name evidence="10" type="ORF">HMPREF9555_02076</name>
</gene>
<dbReference type="Gene3D" id="6.10.250.690">
    <property type="match status" value="1"/>
</dbReference>
<keyword evidence="3" id="KW-0805">Transcription regulation</keyword>
<evidence type="ECO:0000313" key="11">
    <source>
        <dbReference type="Proteomes" id="UP000004633"/>
    </source>
</evidence>
<reference evidence="10 11" key="1">
    <citation type="submission" date="2010-08" db="EMBL/GenBank/DDBJ databases">
        <authorList>
            <person name="Weinstock G."/>
            <person name="Sodergren E."/>
            <person name="Clifton S."/>
            <person name="Fulton L."/>
            <person name="Fulton B."/>
            <person name="Courtney L."/>
            <person name="Fronick C."/>
            <person name="Harrison M."/>
            <person name="Strong C."/>
            <person name="Farmer C."/>
            <person name="Delahaunty K."/>
            <person name="Markovic C."/>
            <person name="Hall O."/>
            <person name="Minx P."/>
            <person name="Tomlinson C."/>
            <person name="Mitreva M."/>
            <person name="Hou S."/>
            <person name="Chen J."/>
            <person name="Wollam A."/>
            <person name="Pepin K.H."/>
            <person name="Johnson M."/>
            <person name="Bhonagiri V."/>
            <person name="Zhang X."/>
            <person name="Suruliraj S."/>
            <person name="Warren W."/>
            <person name="Chinwalla A."/>
            <person name="Mardis E.R."/>
            <person name="Wilson R.K."/>
        </authorList>
    </citation>
    <scope>NUCLEOTIDE SEQUENCE [LARGE SCALE GENOMIC DNA]</scope>
    <source>
        <strain evidence="10 11">F0399</strain>
    </source>
</reference>
<keyword evidence="2" id="KW-0902">Two-component regulatory system</keyword>
<feature type="domain" description="Response regulatory" evidence="8">
    <location>
        <begin position="3"/>
        <end position="116"/>
    </location>
</feature>
<comment type="caution">
    <text evidence="10">The sequence shown here is derived from an EMBL/GenBank/DDBJ whole genome shotgun (WGS) entry which is preliminary data.</text>
</comment>
<dbReference type="InterPro" id="IPR016032">
    <property type="entry name" value="Sig_transdc_resp-reg_C-effctor"/>
</dbReference>
<evidence type="ECO:0000256" key="7">
    <source>
        <dbReference type="PROSITE-ProRule" id="PRU01091"/>
    </source>
</evidence>
<dbReference type="GO" id="GO:0005829">
    <property type="term" value="C:cytosol"/>
    <property type="evidence" value="ECO:0007669"/>
    <property type="project" value="TreeGrafter"/>
</dbReference>
<dbReference type="InterPro" id="IPR039420">
    <property type="entry name" value="WalR-like"/>
</dbReference>
<keyword evidence="4 7" id="KW-0238">DNA-binding</keyword>
<dbReference type="EMBL" id="AECV01000060">
    <property type="protein sequence ID" value="EFW28748.1"/>
    <property type="molecule type" value="Genomic_DNA"/>
</dbReference>
<dbReference type="PROSITE" id="PS50110">
    <property type="entry name" value="RESPONSE_REGULATORY"/>
    <property type="match status" value="1"/>
</dbReference>
<dbReference type="HOGENOM" id="CLU_000445_30_4_9"/>
<dbReference type="SMART" id="SM00448">
    <property type="entry name" value="REC"/>
    <property type="match status" value="1"/>
</dbReference>
<dbReference type="STRING" id="749551.HMPREF9555_02076"/>
<evidence type="ECO:0000313" key="10">
    <source>
        <dbReference type="EMBL" id="EFW28748.1"/>
    </source>
</evidence>
<dbReference type="SUPFAM" id="SSF46894">
    <property type="entry name" value="C-terminal effector domain of the bipartite response regulators"/>
    <property type="match status" value="1"/>
</dbReference>
<dbReference type="SUPFAM" id="SSF52172">
    <property type="entry name" value="CheY-like"/>
    <property type="match status" value="1"/>
</dbReference>
<keyword evidence="1 6" id="KW-0597">Phosphoprotein</keyword>
<dbReference type="FunFam" id="3.40.50.2300:FF:000001">
    <property type="entry name" value="DNA-binding response regulator PhoB"/>
    <property type="match status" value="1"/>
</dbReference>
<dbReference type="GO" id="GO:0000156">
    <property type="term" value="F:phosphorelay response regulator activity"/>
    <property type="evidence" value="ECO:0007669"/>
    <property type="project" value="TreeGrafter"/>
</dbReference>
<dbReference type="GO" id="GO:0000976">
    <property type="term" value="F:transcription cis-regulatory region binding"/>
    <property type="evidence" value="ECO:0007669"/>
    <property type="project" value="TreeGrafter"/>
</dbReference>
<dbReference type="AlphaFoldDB" id="E7N4Y1"/>
<proteinExistence type="predicted"/>
<dbReference type="PANTHER" id="PTHR48111:SF26">
    <property type="entry name" value="STAGE 0 SPORULATION PROTEIN A HOMOLOG"/>
    <property type="match status" value="1"/>
</dbReference>
<dbReference type="Pfam" id="PF00072">
    <property type="entry name" value="Response_reg"/>
    <property type="match status" value="1"/>
</dbReference>
<dbReference type="InterPro" id="IPR001789">
    <property type="entry name" value="Sig_transdc_resp-reg_receiver"/>
</dbReference>
<dbReference type="RefSeq" id="WP_009350723.1">
    <property type="nucleotide sequence ID" value="NZ_GL638157.1"/>
</dbReference>
<dbReference type="PROSITE" id="PS51755">
    <property type="entry name" value="OMPR_PHOB"/>
    <property type="match status" value="1"/>
</dbReference>
<dbReference type="FunFam" id="1.10.10.10:FF:000018">
    <property type="entry name" value="DNA-binding response regulator ResD"/>
    <property type="match status" value="1"/>
</dbReference>
<evidence type="ECO:0000256" key="5">
    <source>
        <dbReference type="ARBA" id="ARBA00023163"/>
    </source>
</evidence>
<dbReference type="Gene3D" id="1.10.10.10">
    <property type="entry name" value="Winged helix-like DNA-binding domain superfamily/Winged helix DNA-binding domain"/>
    <property type="match status" value="1"/>
</dbReference>